<organism evidence="4 5">
    <name type="scientific">Noviherbaspirillum pedocola</name>
    <dbReference type="NCBI Taxonomy" id="2801341"/>
    <lineage>
        <taxon>Bacteria</taxon>
        <taxon>Pseudomonadati</taxon>
        <taxon>Pseudomonadota</taxon>
        <taxon>Betaproteobacteria</taxon>
        <taxon>Burkholderiales</taxon>
        <taxon>Oxalobacteraceae</taxon>
        <taxon>Noviherbaspirillum</taxon>
    </lineage>
</organism>
<dbReference type="CDD" id="cd00156">
    <property type="entry name" value="REC"/>
    <property type="match status" value="1"/>
</dbReference>
<dbReference type="RefSeq" id="WP_200591539.1">
    <property type="nucleotide sequence ID" value="NZ_JAEPBG010000003.1"/>
</dbReference>
<dbReference type="GO" id="GO:0000160">
    <property type="term" value="P:phosphorelay signal transduction system"/>
    <property type="evidence" value="ECO:0007669"/>
    <property type="project" value="InterPro"/>
</dbReference>
<evidence type="ECO:0000256" key="1">
    <source>
        <dbReference type="ARBA" id="ARBA00022553"/>
    </source>
</evidence>
<dbReference type="PROSITE" id="PS50110">
    <property type="entry name" value="RESPONSE_REGULATORY"/>
    <property type="match status" value="1"/>
</dbReference>
<feature type="modified residue" description="4-aspartylphosphate" evidence="2">
    <location>
        <position position="69"/>
    </location>
</feature>
<dbReference type="InterPro" id="IPR001789">
    <property type="entry name" value="Sig_transdc_resp-reg_receiver"/>
</dbReference>
<keyword evidence="5" id="KW-1185">Reference proteome</keyword>
<dbReference type="AlphaFoldDB" id="A0A934SQA1"/>
<dbReference type="Gene3D" id="3.40.50.2300">
    <property type="match status" value="1"/>
</dbReference>
<gene>
    <name evidence="4" type="ORF">JJB74_09110</name>
</gene>
<dbReference type="InterPro" id="IPR011006">
    <property type="entry name" value="CheY-like_superfamily"/>
</dbReference>
<dbReference type="Proteomes" id="UP000622890">
    <property type="component" value="Unassembled WGS sequence"/>
</dbReference>
<keyword evidence="1 2" id="KW-0597">Phosphoprotein</keyword>
<evidence type="ECO:0000259" key="3">
    <source>
        <dbReference type="PROSITE" id="PS50110"/>
    </source>
</evidence>
<name>A0A934SQA1_9BURK</name>
<dbReference type="SUPFAM" id="SSF52172">
    <property type="entry name" value="CheY-like"/>
    <property type="match status" value="1"/>
</dbReference>
<dbReference type="Pfam" id="PF00072">
    <property type="entry name" value="Response_reg"/>
    <property type="match status" value="1"/>
</dbReference>
<dbReference type="PANTHER" id="PTHR44591:SF3">
    <property type="entry name" value="RESPONSE REGULATORY DOMAIN-CONTAINING PROTEIN"/>
    <property type="match status" value="1"/>
</dbReference>
<comment type="caution">
    <text evidence="4">The sequence shown here is derived from an EMBL/GenBank/DDBJ whole genome shotgun (WGS) entry which is preliminary data.</text>
</comment>
<accession>A0A934SQA1</accession>
<dbReference type="SMART" id="SM00448">
    <property type="entry name" value="REC"/>
    <property type="match status" value="1"/>
</dbReference>
<evidence type="ECO:0000313" key="5">
    <source>
        <dbReference type="Proteomes" id="UP000622890"/>
    </source>
</evidence>
<dbReference type="PANTHER" id="PTHR44591">
    <property type="entry name" value="STRESS RESPONSE REGULATOR PROTEIN 1"/>
    <property type="match status" value="1"/>
</dbReference>
<evidence type="ECO:0000256" key="2">
    <source>
        <dbReference type="PROSITE-ProRule" id="PRU00169"/>
    </source>
</evidence>
<feature type="domain" description="Response regulatory" evidence="3">
    <location>
        <begin position="18"/>
        <end position="136"/>
    </location>
</feature>
<evidence type="ECO:0000313" key="4">
    <source>
        <dbReference type="EMBL" id="MBK4734761.1"/>
    </source>
</evidence>
<dbReference type="InterPro" id="IPR050595">
    <property type="entry name" value="Bact_response_regulator"/>
</dbReference>
<proteinExistence type="predicted"/>
<reference evidence="4" key="1">
    <citation type="submission" date="2021-01" db="EMBL/GenBank/DDBJ databases">
        <title>Genome sequence of strain Noviherbaspirillum sp. DKR-6.</title>
        <authorList>
            <person name="Chaudhary D.K."/>
        </authorList>
    </citation>
    <scope>NUCLEOTIDE SEQUENCE</scope>
    <source>
        <strain evidence="4">DKR-6</strain>
    </source>
</reference>
<dbReference type="EMBL" id="JAEPBG010000003">
    <property type="protein sequence ID" value="MBK4734761.1"/>
    <property type="molecule type" value="Genomic_DNA"/>
</dbReference>
<protein>
    <submittedName>
        <fullName evidence="4">Response regulator</fullName>
    </submittedName>
</protein>
<sequence>MSAEAPGTPALSLRSALRVLLVEDSRIISDLISENLARIPRLSLLGIAETENDAIAMLRSHPCDVLILDIQLRQGNGINLLRVLSADPAHAQTLKIVLSNHVSGTYRRICEQYGVQFFFDKTSEFPQLQLLLSRLSENGISD</sequence>